<evidence type="ECO:0000256" key="3">
    <source>
        <dbReference type="ARBA" id="ARBA00008397"/>
    </source>
</evidence>
<evidence type="ECO:0000256" key="4">
    <source>
        <dbReference type="ARBA" id="ARBA00012546"/>
    </source>
</evidence>
<feature type="non-terminal residue" evidence="7">
    <location>
        <position position="308"/>
    </location>
</feature>
<dbReference type="GO" id="GO:0019698">
    <property type="term" value="P:D-galacturonate catabolic process"/>
    <property type="evidence" value="ECO:0007669"/>
    <property type="project" value="TreeGrafter"/>
</dbReference>
<dbReference type="GO" id="GO:0008880">
    <property type="term" value="F:glucuronate isomerase activity"/>
    <property type="evidence" value="ECO:0007669"/>
    <property type="project" value="UniProtKB-EC"/>
</dbReference>
<sequence length="308" mass="35211">MLNPETARDIYDTCSAMLQREDFRARRLMNRQNVKIVCTTDDPVDNLKYHRQVREDKDFTIKVLPAFRADKAMAVEQPQPFNEWLQKLARSADMEISSYSRFIEAIRQRHDFFHQFGCRLSDHGIEQPYAAEYTDGEIGAIFNKVRSGEAPGKPEILKFKSAVLFELAVMNGQKDWTQQFHFGAMRSNNTLMFEKLGPDSGFDAMSDLPIAHGLVKLLDRLNVAGKLARTIIYVLNPRDNELVASIAGCFQQGPVRSKIQFGTGWWFNDQKDGIERQINALSNLGLLSGFVGMLTDSRSFLSYPRHEY</sequence>
<dbReference type="Pfam" id="PF02614">
    <property type="entry name" value="UxaC"/>
    <property type="match status" value="1"/>
</dbReference>
<dbReference type="EC" id="5.3.1.12" evidence="4"/>
<dbReference type="InterPro" id="IPR003766">
    <property type="entry name" value="Uronate_isomerase"/>
</dbReference>
<accession>X1BX85</accession>
<dbReference type="PANTHER" id="PTHR30068:SF4">
    <property type="entry name" value="URONATE ISOMERASE"/>
    <property type="match status" value="1"/>
</dbReference>
<evidence type="ECO:0000256" key="1">
    <source>
        <dbReference type="ARBA" id="ARBA00001165"/>
    </source>
</evidence>
<evidence type="ECO:0000256" key="5">
    <source>
        <dbReference type="ARBA" id="ARBA00020555"/>
    </source>
</evidence>
<dbReference type="SUPFAM" id="SSF51556">
    <property type="entry name" value="Metallo-dependent hydrolases"/>
    <property type="match status" value="1"/>
</dbReference>
<dbReference type="GO" id="GO:0042840">
    <property type="term" value="P:D-glucuronate catabolic process"/>
    <property type="evidence" value="ECO:0007669"/>
    <property type="project" value="TreeGrafter"/>
</dbReference>
<comment type="similarity">
    <text evidence="3">Belongs to the metallo-dependent hydrolases superfamily. Uronate isomerase family.</text>
</comment>
<dbReference type="Gene3D" id="3.20.20.140">
    <property type="entry name" value="Metal-dependent hydrolases"/>
    <property type="match status" value="1"/>
</dbReference>
<dbReference type="PANTHER" id="PTHR30068">
    <property type="entry name" value="URONATE ISOMERASE"/>
    <property type="match status" value="1"/>
</dbReference>
<dbReference type="EMBL" id="BART01015534">
    <property type="protein sequence ID" value="GAG85752.1"/>
    <property type="molecule type" value="Genomic_DNA"/>
</dbReference>
<proteinExistence type="inferred from homology"/>
<name>X1BX85_9ZZZZ</name>
<dbReference type="InterPro" id="IPR032466">
    <property type="entry name" value="Metal_Hydrolase"/>
</dbReference>
<gene>
    <name evidence="7" type="ORF">S01H4_30145</name>
</gene>
<comment type="catalytic activity">
    <reaction evidence="1">
        <text>D-glucuronate = D-fructuronate</text>
        <dbReference type="Rhea" id="RHEA:13049"/>
        <dbReference type="ChEBI" id="CHEBI:58720"/>
        <dbReference type="ChEBI" id="CHEBI:59863"/>
        <dbReference type="EC" id="5.3.1.12"/>
    </reaction>
</comment>
<evidence type="ECO:0000313" key="7">
    <source>
        <dbReference type="EMBL" id="GAG85752.1"/>
    </source>
</evidence>
<protein>
    <recommendedName>
        <fullName evidence="5">Uronate isomerase</fullName>
        <ecNumber evidence="4">5.3.1.12</ecNumber>
    </recommendedName>
</protein>
<evidence type="ECO:0000256" key="2">
    <source>
        <dbReference type="ARBA" id="ARBA00004892"/>
    </source>
</evidence>
<comment type="caution">
    <text evidence="7">The sequence shown here is derived from an EMBL/GenBank/DDBJ whole genome shotgun (WGS) entry which is preliminary data.</text>
</comment>
<organism evidence="7">
    <name type="scientific">marine sediment metagenome</name>
    <dbReference type="NCBI Taxonomy" id="412755"/>
    <lineage>
        <taxon>unclassified sequences</taxon>
        <taxon>metagenomes</taxon>
        <taxon>ecological metagenomes</taxon>
    </lineage>
</organism>
<comment type="pathway">
    <text evidence="2">Carbohydrate metabolism; pentose and glucuronate interconversion.</text>
</comment>
<dbReference type="AlphaFoldDB" id="X1BX85"/>
<reference evidence="7" key="1">
    <citation type="journal article" date="2014" name="Front. Microbiol.">
        <title>High frequency of phylogenetically diverse reductive dehalogenase-homologous genes in deep subseafloor sedimentary metagenomes.</title>
        <authorList>
            <person name="Kawai M."/>
            <person name="Futagami T."/>
            <person name="Toyoda A."/>
            <person name="Takaki Y."/>
            <person name="Nishi S."/>
            <person name="Hori S."/>
            <person name="Arai W."/>
            <person name="Tsubouchi T."/>
            <person name="Morono Y."/>
            <person name="Uchiyama I."/>
            <person name="Ito T."/>
            <person name="Fujiyama A."/>
            <person name="Inagaki F."/>
            <person name="Takami H."/>
        </authorList>
    </citation>
    <scope>NUCLEOTIDE SEQUENCE</scope>
    <source>
        <strain evidence="7">Expedition CK06-06</strain>
    </source>
</reference>
<evidence type="ECO:0000256" key="6">
    <source>
        <dbReference type="ARBA" id="ARBA00023235"/>
    </source>
</evidence>
<keyword evidence="6" id="KW-0413">Isomerase</keyword>
<dbReference type="UniPathway" id="UPA00246"/>